<evidence type="ECO:0000313" key="10">
    <source>
        <dbReference type="EMBL" id="WTP66778.1"/>
    </source>
</evidence>
<feature type="region of interest" description="Disordered" evidence="7">
    <location>
        <begin position="209"/>
        <end position="260"/>
    </location>
</feature>
<evidence type="ECO:0000256" key="5">
    <source>
        <dbReference type="ARBA" id="ARBA00022989"/>
    </source>
</evidence>
<dbReference type="RefSeq" id="WP_355755597.1">
    <property type="nucleotide sequence ID" value="NZ_CP108135.1"/>
</dbReference>
<evidence type="ECO:0000313" key="11">
    <source>
        <dbReference type="Proteomes" id="UP001622496"/>
    </source>
</evidence>
<comment type="subcellular location">
    <subcellularLocation>
        <location evidence="1">Cell membrane</location>
        <topology evidence="1">Multi-pass membrane protein</topology>
    </subcellularLocation>
</comment>
<feature type="compositionally biased region" description="Low complexity" evidence="7">
    <location>
        <begin position="378"/>
        <end position="391"/>
    </location>
</feature>
<keyword evidence="6 8" id="KW-0472">Membrane</keyword>
<dbReference type="InterPro" id="IPR032816">
    <property type="entry name" value="VTT_dom"/>
</dbReference>
<dbReference type="PANTHER" id="PTHR30353">
    <property type="entry name" value="INNER MEMBRANE PROTEIN DEDA-RELATED"/>
    <property type="match status" value="1"/>
</dbReference>
<dbReference type="InterPro" id="IPR032818">
    <property type="entry name" value="DedA-like"/>
</dbReference>
<evidence type="ECO:0000256" key="3">
    <source>
        <dbReference type="ARBA" id="ARBA00022475"/>
    </source>
</evidence>
<gene>
    <name evidence="10" type="ORF">OG560_15645</name>
</gene>
<feature type="transmembrane region" description="Helical" evidence="8">
    <location>
        <begin position="61"/>
        <end position="85"/>
    </location>
</feature>
<proteinExistence type="inferred from homology"/>
<feature type="compositionally biased region" description="Basic and acidic residues" evidence="7">
    <location>
        <begin position="209"/>
        <end position="220"/>
    </location>
</feature>
<feature type="region of interest" description="Disordered" evidence="7">
    <location>
        <begin position="296"/>
        <end position="487"/>
    </location>
</feature>
<evidence type="ECO:0000259" key="9">
    <source>
        <dbReference type="Pfam" id="PF09335"/>
    </source>
</evidence>
<feature type="compositionally biased region" description="Low complexity" evidence="7">
    <location>
        <begin position="399"/>
        <end position="412"/>
    </location>
</feature>
<sequence length="487" mass="50518">MNTLALGPSWLDPDYLLNTFGLPGLLLIVFAESGLLIGFFLPGDSLLFTTGLLVTTGDLKYPLWLVCVLVALAAIIGDQVGYLFGRKVGPALFKRPDSRLFKQENVEKAHEFFEKYGPKSLVLARFVPIVRTFTPIIAGVSRMDYRSFITFNIIGGILWGVGVTLLGAALGKIDFVHENIEMILILIVLISVVPILIEFLRARGKSKKEAAAHQGDDHGPSDGGPAEGPRGGTGEDGQGPAAHQHTGDRTAPYGGGAYGSQYGPGQGAPYGGGQGAQYGDGGYGAAQAGQYGAQADQYGQGQGGRQQAAGQYGGQDTPYGGQYAGGQGAQYSGGQYGAPDQGGQQGSQYGAPQGQYGAGQYGGQDTPYGGQYAGGQGAQYSGGQYGAPDQGGQQGGQYGAPDQGGQYGAPQGRYDAGQGGQYDPYGSGRPAPYDPAGHDGRYAGGQPGQPAQPGEYTGGDPYGDRPAARPGDGQEDDPGQYGWENRR</sequence>
<dbReference type="Proteomes" id="UP001622496">
    <property type="component" value="Chromosome"/>
</dbReference>
<evidence type="ECO:0000256" key="4">
    <source>
        <dbReference type="ARBA" id="ARBA00022692"/>
    </source>
</evidence>
<evidence type="ECO:0000256" key="1">
    <source>
        <dbReference type="ARBA" id="ARBA00004651"/>
    </source>
</evidence>
<keyword evidence="4 8" id="KW-0812">Transmembrane</keyword>
<feature type="compositionally biased region" description="Low complexity" evidence="7">
    <location>
        <begin position="329"/>
        <end position="355"/>
    </location>
</feature>
<evidence type="ECO:0000256" key="8">
    <source>
        <dbReference type="SAM" id="Phobius"/>
    </source>
</evidence>
<feature type="compositionally biased region" description="Gly residues" evidence="7">
    <location>
        <begin position="221"/>
        <end position="237"/>
    </location>
</feature>
<feature type="compositionally biased region" description="Low complexity" evidence="7">
    <location>
        <begin position="296"/>
        <end position="321"/>
    </location>
</feature>
<organism evidence="10 11">
    <name type="scientific">[Kitasatospora] papulosa</name>
    <dbReference type="NCBI Taxonomy" id="1464011"/>
    <lineage>
        <taxon>Bacteria</taxon>
        <taxon>Bacillati</taxon>
        <taxon>Actinomycetota</taxon>
        <taxon>Actinomycetes</taxon>
        <taxon>Kitasatosporales</taxon>
        <taxon>Streptomycetaceae</taxon>
        <taxon>Streptomyces</taxon>
    </lineage>
</organism>
<protein>
    <submittedName>
        <fullName evidence="10">VTT domain-containing protein</fullName>
    </submittedName>
</protein>
<feature type="transmembrane region" description="Helical" evidence="8">
    <location>
        <begin position="20"/>
        <end position="41"/>
    </location>
</feature>
<accession>A0ABZ1K2T6</accession>
<evidence type="ECO:0000256" key="6">
    <source>
        <dbReference type="ARBA" id="ARBA00023136"/>
    </source>
</evidence>
<comment type="similarity">
    <text evidence="2">Belongs to the DedA family.</text>
</comment>
<dbReference type="PANTHER" id="PTHR30353:SF0">
    <property type="entry name" value="TRANSMEMBRANE PROTEIN"/>
    <property type="match status" value="1"/>
</dbReference>
<reference evidence="10 11" key="1">
    <citation type="submission" date="2022-10" db="EMBL/GenBank/DDBJ databases">
        <title>The complete genomes of actinobacterial strains from the NBC collection.</title>
        <authorList>
            <person name="Joergensen T.S."/>
            <person name="Alvarez Arevalo M."/>
            <person name="Sterndorff E.B."/>
            <person name="Faurdal D."/>
            <person name="Vuksanovic O."/>
            <person name="Mourched A.-S."/>
            <person name="Charusanti P."/>
            <person name="Shaw S."/>
            <person name="Blin K."/>
            <person name="Weber T."/>
        </authorList>
    </citation>
    <scope>NUCLEOTIDE SEQUENCE [LARGE SCALE GENOMIC DNA]</scope>
    <source>
        <strain evidence="10 11">NBC_00185</strain>
    </source>
</reference>
<feature type="transmembrane region" description="Helical" evidence="8">
    <location>
        <begin position="182"/>
        <end position="200"/>
    </location>
</feature>
<evidence type="ECO:0000256" key="7">
    <source>
        <dbReference type="SAM" id="MobiDB-lite"/>
    </source>
</evidence>
<keyword evidence="11" id="KW-1185">Reference proteome</keyword>
<keyword evidence="3" id="KW-1003">Cell membrane</keyword>
<dbReference type="Pfam" id="PF09335">
    <property type="entry name" value="VTT_dom"/>
    <property type="match status" value="1"/>
</dbReference>
<feature type="transmembrane region" description="Helical" evidence="8">
    <location>
        <begin position="148"/>
        <end position="170"/>
    </location>
</feature>
<evidence type="ECO:0000256" key="2">
    <source>
        <dbReference type="ARBA" id="ARBA00010792"/>
    </source>
</evidence>
<keyword evidence="5 8" id="KW-1133">Transmembrane helix</keyword>
<name>A0ABZ1K2T6_9ACTN</name>
<dbReference type="EMBL" id="CP108135">
    <property type="protein sequence ID" value="WTP66778.1"/>
    <property type="molecule type" value="Genomic_DNA"/>
</dbReference>
<feature type="domain" description="VTT" evidence="9">
    <location>
        <begin position="41"/>
        <end position="168"/>
    </location>
</feature>